<evidence type="ECO:0000313" key="2">
    <source>
        <dbReference type="Proteomes" id="UP001205843"/>
    </source>
</evidence>
<protein>
    <submittedName>
        <fullName evidence="1">Uncharacterized protein</fullName>
    </submittedName>
</protein>
<organism evidence="1 2">
    <name type="scientific">Natronocella acetinitrilica</name>
    <dbReference type="NCBI Taxonomy" id="414046"/>
    <lineage>
        <taxon>Bacteria</taxon>
        <taxon>Pseudomonadati</taxon>
        <taxon>Pseudomonadota</taxon>
        <taxon>Gammaproteobacteria</taxon>
        <taxon>Chromatiales</taxon>
        <taxon>Ectothiorhodospiraceae</taxon>
        <taxon>Natronocella</taxon>
    </lineage>
</organism>
<accession>A0AAE3G2G7</accession>
<dbReference type="AlphaFoldDB" id="A0AAE3G2G7"/>
<gene>
    <name evidence="1" type="ORF">J2T57_001707</name>
</gene>
<dbReference type="Proteomes" id="UP001205843">
    <property type="component" value="Unassembled WGS sequence"/>
</dbReference>
<dbReference type="RefSeq" id="WP_253476725.1">
    <property type="nucleotide sequence ID" value="NZ_JALJXV010000003.1"/>
</dbReference>
<keyword evidence="2" id="KW-1185">Reference proteome</keyword>
<dbReference type="EMBL" id="JALJXV010000003">
    <property type="protein sequence ID" value="MCP1674605.1"/>
    <property type="molecule type" value="Genomic_DNA"/>
</dbReference>
<sequence>MTGQSQGMTPQAVRLRLFEDLLAIHEARLAREREQTIVSRGLAGTARNPLDPARDTAECVVDDIRHAVGAIARLDRAAADALIATLTEHFGAPLAETLIERVAAHNTCVEERGQRAAASMAEASERLAGTIALYDRVCGDRLTHIVELRASEAIWTDLLPDGAFSAFAAAVDTHAERHPEAAGTGFWRLTPAAGARDVHTAAMVVSEAHYRAHRESFSEDLIARLRALDDCPVAGPQAPIARLERLDAGLLAGGRRRLPPIAIPGYLCLGSYLGDYFWKTPDEEAAVLREDHARVRDEVAMLRESIAAVGGSDPLPLEAGF</sequence>
<comment type="caution">
    <text evidence="1">The sequence shown here is derived from an EMBL/GenBank/DDBJ whole genome shotgun (WGS) entry which is preliminary data.</text>
</comment>
<evidence type="ECO:0000313" key="1">
    <source>
        <dbReference type="EMBL" id="MCP1674605.1"/>
    </source>
</evidence>
<proteinExistence type="predicted"/>
<name>A0AAE3G2G7_9GAMM</name>
<reference evidence="1" key="1">
    <citation type="submission" date="2022-03" db="EMBL/GenBank/DDBJ databases">
        <title>Genomic Encyclopedia of Type Strains, Phase III (KMG-III): the genomes of soil and plant-associated and newly described type strains.</title>
        <authorList>
            <person name="Whitman W."/>
        </authorList>
    </citation>
    <scope>NUCLEOTIDE SEQUENCE</scope>
    <source>
        <strain evidence="1">ANL 6-2</strain>
    </source>
</reference>